<keyword evidence="5 6" id="KW-0472">Membrane</keyword>
<name>A0A0W0SMY4_9GAMM</name>
<dbReference type="STRING" id="1212489.Ldro_2876"/>
<evidence type="ECO:0000256" key="4">
    <source>
        <dbReference type="ARBA" id="ARBA00022989"/>
    </source>
</evidence>
<dbReference type="GO" id="GO:0005886">
    <property type="term" value="C:plasma membrane"/>
    <property type="evidence" value="ECO:0007669"/>
    <property type="project" value="UniProtKB-SubCell"/>
</dbReference>
<keyword evidence="3 6" id="KW-0812">Transmembrane</keyword>
<keyword evidence="8" id="KW-1185">Reference proteome</keyword>
<protein>
    <submittedName>
        <fullName evidence="7">ATP synthase subunit I</fullName>
    </submittedName>
</protein>
<dbReference type="Proteomes" id="UP000054736">
    <property type="component" value="Unassembled WGS sequence"/>
</dbReference>
<gene>
    <name evidence="7" type="primary">atpI</name>
    <name evidence="7" type="ORF">Ldro_2876</name>
</gene>
<evidence type="ECO:0000256" key="6">
    <source>
        <dbReference type="SAM" id="Phobius"/>
    </source>
</evidence>
<dbReference type="InterPro" id="IPR005598">
    <property type="entry name" value="ATP_synth_I"/>
</dbReference>
<keyword evidence="4 6" id="KW-1133">Transmembrane helix</keyword>
<accession>A0A0W0SMY4</accession>
<sequence length="135" mass="15077">MGENVKDKLGISGVKRMLGIQLLTSVLISLVLLAIFGKKEAMSAVIGGMVAIIPSALFARKLFQYQGARAARQIVKSFYLGEALKIMSSVILFTFVFMWLKIAPLAFFFTYIVVLMNHWFAPLIFANKQNRPESD</sequence>
<keyword evidence="2" id="KW-1003">Cell membrane</keyword>
<evidence type="ECO:0000256" key="1">
    <source>
        <dbReference type="ARBA" id="ARBA00004651"/>
    </source>
</evidence>
<dbReference type="AlphaFoldDB" id="A0A0W0SMY4"/>
<feature type="transmembrane region" description="Helical" evidence="6">
    <location>
        <begin position="42"/>
        <end position="59"/>
    </location>
</feature>
<evidence type="ECO:0000256" key="5">
    <source>
        <dbReference type="ARBA" id="ARBA00023136"/>
    </source>
</evidence>
<evidence type="ECO:0000313" key="8">
    <source>
        <dbReference type="Proteomes" id="UP000054736"/>
    </source>
</evidence>
<reference evidence="7 8" key="1">
    <citation type="submission" date="2015-11" db="EMBL/GenBank/DDBJ databases">
        <title>Genomic analysis of 38 Legionella species identifies large and diverse effector repertoires.</title>
        <authorList>
            <person name="Burstein D."/>
            <person name="Amaro F."/>
            <person name="Zusman T."/>
            <person name="Lifshitz Z."/>
            <person name="Cohen O."/>
            <person name="Gilbert J.A."/>
            <person name="Pupko T."/>
            <person name="Shuman H.A."/>
            <person name="Segal G."/>
        </authorList>
    </citation>
    <scope>NUCLEOTIDE SEQUENCE [LARGE SCALE GENOMIC DNA]</scope>
    <source>
        <strain evidence="7 8">ATCC 700990</strain>
    </source>
</reference>
<organism evidence="7 8">
    <name type="scientific">Legionella drozanskii LLAP-1</name>
    <dbReference type="NCBI Taxonomy" id="1212489"/>
    <lineage>
        <taxon>Bacteria</taxon>
        <taxon>Pseudomonadati</taxon>
        <taxon>Pseudomonadota</taxon>
        <taxon>Gammaproteobacteria</taxon>
        <taxon>Legionellales</taxon>
        <taxon>Legionellaceae</taxon>
        <taxon>Legionella</taxon>
    </lineage>
</organism>
<evidence type="ECO:0000313" key="7">
    <source>
        <dbReference type="EMBL" id="KTC84712.1"/>
    </source>
</evidence>
<comment type="caution">
    <text evidence="7">The sequence shown here is derived from an EMBL/GenBank/DDBJ whole genome shotgun (WGS) entry which is preliminary data.</text>
</comment>
<proteinExistence type="predicted"/>
<dbReference type="Pfam" id="PF03899">
    <property type="entry name" value="ATP-synt_I"/>
    <property type="match status" value="1"/>
</dbReference>
<dbReference type="PATRIC" id="fig|1212489.4.peg.3030"/>
<feature type="transmembrane region" description="Helical" evidence="6">
    <location>
        <begin position="106"/>
        <end position="126"/>
    </location>
</feature>
<dbReference type="EMBL" id="LNXY01000031">
    <property type="protein sequence ID" value="KTC84712.1"/>
    <property type="molecule type" value="Genomic_DNA"/>
</dbReference>
<evidence type="ECO:0000256" key="2">
    <source>
        <dbReference type="ARBA" id="ARBA00022475"/>
    </source>
</evidence>
<evidence type="ECO:0000256" key="3">
    <source>
        <dbReference type="ARBA" id="ARBA00022692"/>
    </source>
</evidence>
<feature type="transmembrane region" description="Helical" evidence="6">
    <location>
        <begin position="18"/>
        <end position="36"/>
    </location>
</feature>
<comment type="subcellular location">
    <subcellularLocation>
        <location evidence="1">Cell membrane</location>
        <topology evidence="1">Multi-pass membrane protein</topology>
    </subcellularLocation>
</comment>
<feature type="transmembrane region" description="Helical" evidence="6">
    <location>
        <begin position="79"/>
        <end position="100"/>
    </location>
</feature>